<evidence type="ECO:0000256" key="1">
    <source>
        <dbReference type="ARBA" id="ARBA00000085"/>
    </source>
</evidence>
<evidence type="ECO:0000259" key="15">
    <source>
        <dbReference type="PROSITE" id="PS50110"/>
    </source>
</evidence>
<organism evidence="18 19">
    <name type="scientific">Alteriqipengyuania halimionae</name>
    <dbReference type="NCBI Taxonomy" id="1926630"/>
    <lineage>
        <taxon>Bacteria</taxon>
        <taxon>Pseudomonadati</taxon>
        <taxon>Pseudomonadota</taxon>
        <taxon>Alphaproteobacteria</taxon>
        <taxon>Sphingomonadales</taxon>
        <taxon>Erythrobacteraceae</taxon>
        <taxon>Alteriqipengyuania</taxon>
    </lineage>
</organism>
<comment type="subcellular location">
    <subcellularLocation>
        <location evidence="2">Cell membrane</location>
        <topology evidence="2">Multi-pass membrane protein</topology>
    </subcellularLocation>
</comment>
<dbReference type="Gene3D" id="1.10.287.130">
    <property type="match status" value="1"/>
</dbReference>
<dbReference type="CDD" id="cd00082">
    <property type="entry name" value="HisKA"/>
    <property type="match status" value="1"/>
</dbReference>
<dbReference type="Proteomes" id="UP000429229">
    <property type="component" value="Unassembled WGS sequence"/>
</dbReference>
<keyword evidence="5 13" id="KW-0597">Phosphoprotein</keyword>
<dbReference type="Pfam" id="PF00072">
    <property type="entry name" value="Response_reg"/>
    <property type="match status" value="1"/>
</dbReference>
<name>A0A6I4U4V8_9SPHN</name>
<gene>
    <name evidence="18" type="ORF">GRI68_09420</name>
</gene>
<comment type="catalytic activity">
    <reaction evidence="1">
        <text>ATP + protein L-histidine = ADP + protein N-phospho-L-histidine.</text>
        <dbReference type="EC" id="2.7.13.3"/>
    </reaction>
</comment>
<accession>A0A6I4U4V8</accession>
<reference evidence="18 19" key="1">
    <citation type="submission" date="2019-12" db="EMBL/GenBank/DDBJ databases">
        <title>Genomic-based taxomic classification of the family Erythrobacteraceae.</title>
        <authorList>
            <person name="Xu L."/>
        </authorList>
    </citation>
    <scope>NUCLEOTIDE SEQUENCE [LARGE SCALE GENOMIC DNA]</scope>
    <source>
        <strain evidence="18 19">LMG 29519</strain>
    </source>
</reference>
<dbReference type="SUPFAM" id="SSF52172">
    <property type="entry name" value="CheY-like"/>
    <property type="match status" value="1"/>
</dbReference>
<evidence type="ECO:0000256" key="13">
    <source>
        <dbReference type="PROSITE-ProRule" id="PRU00169"/>
    </source>
</evidence>
<dbReference type="PROSITE" id="PS50894">
    <property type="entry name" value="HPT"/>
    <property type="match status" value="1"/>
</dbReference>
<dbReference type="PANTHER" id="PTHR45339">
    <property type="entry name" value="HYBRID SIGNAL TRANSDUCTION HISTIDINE KINASE J"/>
    <property type="match status" value="1"/>
</dbReference>
<evidence type="ECO:0000256" key="10">
    <source>
        <dbReference type="ARBA" id="ARBA00023012"/>
    </source>
</evidence>
<dbReference type="PROSITE" id="PS50112">
    <property type="entry name" value="PAS"/>
    <property type="match status" value="1"/>
</dbReference>
<dbReference type="InterPro" id="IPR008207">
    <property type="entry name" value="Sig_transdc_His_kin_Hpt_dom"/>
</dbReference>
<keyword evidence="6" id="KW-0812">Transmembrane</keyword>
<keyword evidence="14" id="KW-0175">Coiled coil</keyword>
<evidence type="ECO:0000313" key="18">
    <source>
        <dbReference type="EMBL" id="MXP10394.1"/>
    </source>
</evidence>
<dbReference type="Gene3D" id="1.20.120.160">
    <property type="entry name" value="HPT domain"/>
    <property type="match status" value="1"/>
</dbReference>
<dbReference type="InterPro" id="IPR036641">
    <property type="entry name" value="HPT_dom_sf"/>
</dbReference>
<feature type="domain" description="Response regulatory" evidence="15">
    <location>
        <begin position="314"/>
        <end position="431"/>
    </location>
</feature>
<proteinExistence type="predicted"/>
<keyword evidence="19" id="KW-1185">Reference proteome</keyword>
<evidence type="ECO:0000256" key="3">
    <source>
        <dbReference type="ARBA" id="ARBA00012438"/>
    </source>
</evidence>
<dbReference type="Pfam" id="PF08447">
    <property type="entry name" value="PAS_3"/>
    <property type="match status" value="1"/>
</dbReference>
<evidence type="ECO:0000256" key="7">
    <source>
        <dbReference type="ARBA" id="ARBA00022741"/>
    </source>
</evidence>
<dbReference type="GO" id="GO:0005886">
    <property type="term" value="C:plasma membrane"/>
    <property type="evidence" value="ECO:0007669"/>
    <property type="project" value="UniProtKB-SubCell"/>
</dbReference>
<evidence type="ECO:0000256" key="2">
    <source>
        <dbReference type="ARBA" id="ARBA00004651"/>
    </source>
</evidence>
<evidence type="ECO:0000256" key="5">
    <source>
        <dbReference type="ARBA" id="ARBA00022553"/>
    </source>
</evidence>
<dbReference type="OrthoDB" id="9801651at2"/>
<protein>
    <recommendedName>
        <fullName evidence="3">histidine kinase</fullName>
        <ecNumber evidence="3">2.7.13.3</ecNumber>
    </recommendedName>
</protein>
<dbReference type="PROSITE" id="PS50110">
    <property type="entry name" value="RESPONSE_REGULATORY"/>
    <property type="match status" value="1"/>
</dbReference>
<dbReference type="InterPro" id="IPR000014">
    <property type="entry name" value="PAS"/>
</dbReference>
<comment type="caution">
    <text evidence="18">The sequence shown here is derived from an EMBL/GenBank/DDBJ whole genome shotgun (WGS) entry which is preliminary data.</text>
</comment>
<dbReference type="SMART" id="SM00388">
    <property type="entry name" value="HisKA"/>
    <property type="match status" value="1"/>
</dbReference>
<dbReference type="SMART" id="SM00448">
    <property type="entry name" value="REC"/>
    <property type="match status" value="1"/>
</dbReference>
<feature type="coiled-coil region" evidence="14">
    <location>
        <begin position="14"/>
        <end position="59"/>
    </location>
</feature>
<feature type="domain" description="PAS" evidence="16">
    <location>
        <begin position="90"/>
        <end position="133"/>
    </location>
</feature>
<keyword evidence="10" id="KW-0902">Two-component regulatory system</keyword>
<keyword evidence="11" id="KW-0472">Membrane</keyword>
<evidence type="ECO:0000313" key="19">
    <source>
        <dbReference type="Proteomes" id="UP000429229"/>
    </source>
</evidence>
<dbReference type="InterPro" id="IPR003661">
    <property type="entry name" value="HisK_dim/P_dom"/>
</dbReference>
<dbReference type="InterPro" id="IPR001789">
    <property type="entry name" value="Sig_transdc_resp-reg_receiver"/>
</dbReference>
<keyword evidence="4" id="KW-1003">Cell membrane</keyword>
<evidence type="ECO:0000256" key="12">
    <source>
        <dbReference type="PROSITE-ProRule" id="PRU00110"/>
    </source>
</evidence>
<evidence type="ECO:0000256" key="11">
    <source>
        <dbReference type="ARBA" id="ARBA00023136"/>
    </source>
</evidence>
<keyword evidence="9" id="KW-1133">Transmembrane helix</keyword>
<dbReference type="Pfam" id="PF01627">
    <property type="entry name" value="Hpt"/>
    <property type="match status" value="1"/>
</dbReference>
<keyword evidence="7" id="KW-0547">Nucleotide-binding</keyword>
<dbReference type="Gene3D" id="3.40.50.2300">
    <property type="match status" value="1"/>
</dbReference>
<evidence type="ECO:0000256" key="8">
    <source>
        <dbReference type="ARBA" id="ARBA00022840"/>
    </source>
</evidence>
<feature type="coiled-coil region" evidence="14">
    <location>
        <begin position="196"/>
        <end position="223"/>
    </location>
</feature>
<evidence type="ECO:0000256" key="4">
    <source>
        <dbReference type="ARBA" id="ARBA00022475"/>
    </source>
</evidence>
<dbReference type="SUPFAM" id="SSF55785">
    <property type="entry name" value="PYP-like sensor domain (PAS domain)"/>
    <property type="match status" value="1"/>
</dbReference>
<dbReference type="GO" id="GO:0000155">
    <property type="term" value="F:phosphorelay sensor kinase activity"/>
    <property type="evidence" value="ECO:0007669"/>
    <property type="project" value="InterPro"/>
</dbReference>
<dbReference type="SUPFAM" id="SSF47384">
    <property type="entry name" value="Homodimeric domain of signal transducing histidine kinase"/>
    <property type="match status" value="1"/>
</dbReference>
<dbReference type="NCBIfam" id="TIGR00229">
    <property type="entry name" value="sensory_box"/>
    <property type="match status" value="1"/>
</dbReference>
<evidence type="ECO:0000256" key="9">
    <source>
        <dbReference type="ARBA" id="ARBA00022989"/>
    </source>
</evidence>
<evidence type="ECO:0000256" key="6">
    <source>
        <dbReference type="ARBA" id="ARBA00022692"/>
    </source>
</evidence>
<dbReference type="Gene3D" id="3.30.450.20">
    <property type="entry name" value="PAS domain"/>
    <property type="match status" value="1"/>
</dbReference>
<dbReference type="EC" id="2.7.13.3" evidence="3"/>
<dbReference type="InterPro" id="IPR036097">
    <property type="entry name" value="HisK_dim/P_sf"/>
</dbReference>
<dbReference type="SUPFAM" id="SSF47226">
    <property type="entry name" value="Histidine-containing phosphotransfer domain, HPT domain"/>
    <property type="match status" value="1"/>
</dbReference>
<evidence type="ECO:0000259" key="16">
    <source>
        <dbReference type="PROSITE" id="PS50112"/>
    </source>
</evidence>
<dbReference type="CDD" id="cd00130">
    <property type="entry name" value="PAS"/>
    <property type="match status" value="1"/>
</dbReference>
<dbReference type="InterPro" id="IPR011006">
    <property type="entry name" value="CheY-like_superfamily"/>
</dbReference>
<dbReference type="InterPro" id="IPR013655">
    <property type="entry name" value="PAS_fold_3"/>
</dbReference>
<dbReference type="EMBL" id="WTYR01000001">
    <property type="protein sequence ID" value="MXP10394.1"/>
    <property type="molecule type" value="Genomic_DNA"/>
</dbReference>
<sequence>MVGEMADLPAEMQIDLLSRRLARAERALEDAETMLDKRMRELSRANVELREREGELVERLDIENQQLLSAQRLAELATIYVEPDRHFTASASFAVLLGYPEGTIVSKKRLGQAIHPLDRERFRAVAKNAFASLEPDRDHSFQHRIRRPDGEVRWLDWHVRRESAGAEDQFVVFATVRDVTESRINARRVRALQLRAERRVKELDRLTDALRQAQAETAVALDRRNRFISEMAHRVRTPMGGLTGAMELLVQRYPGDELAKRGLEAADSLAAIADQLITMADETGTRKTEDCLVPPSLPPGEVAALRAADGKAPRILLAEDTESNAFVITQLVEMLGGEVTAVTNGRDAVDAVRDGHFDAVLMDVMMPIMSGEEATLAIRALPGPEARVPIVGISAHSLQAERESLLTAGMSQCLVKPIRRDALNAALRAALAADGAEEGEMFDLEVFLEAFLVLPESFREKMLEAFRKDLRTNGEELANAIMAGDDKRTGRLAHSLKGICLNVGAVAMVDQLAQIRNAPVDQRESMLAPLREKIAASLMACDDLYGEHVAHAQ</sequence>
<dbReference type="CDD" id="cd17546">
    <property type="entry name" value="REC_hyHK_CKI1_RcsC-like"/>
    <property type="match status" value="1"/>
</dbReference>
<feature type="modified residue" description="Phosphohistidine" evidence="12">
    <location>
        <position position="494"/>
    </location>
</feature>
<evidence type="ECO:0000256" key="14">
    <source>
        <dbReference type="SAM" id="Coils"/>
    </source>
</evidence>
<dbReference type="AlphaFoldDB" id="A0A6I4U4V8"/>
<feature type="modified residue" description="4-aspartylphosphate" evidence="13">
    <location>
        <position position="363"/>
    </location>
</feature>
<dbReference type="InterPro" id="IPR035965">
    <property type="entry name" value="PAS-like_dom_sf"/>
</dbReference>
<evidence type="ECO:0000259" key="17">
    <source>
        <dbReference type="PROSITE" id="PS50894"/>
    </source>
</evidence>
<keyword evidence="8" id="KW-0067">ATP-binding</keyword>
<feature type="domain" description="HPt" evidence="17">
    <location>
        <begin position="455"/>
        <end position="552"/>
    </location>
</feature>
<dbReference type="GO" id="GO:0005524">
    <property type="term" value="F:ATP binding"/>
    <property type="evidence" value="ECO:0007669"/>
    <property type="project" value="UniProtKB-KW"/>
</dbReference>
<dbReference type="PANTHER" id="PTHR45339:SF1">
    <property type="entry name" value="HYBRID SIGNAL TRANSDUCTION HISTIDINE KINASE J"/>
    <property type="match status" value="1"/>
</dbReference>